<proteinExistence type="predicted"/>
<dbReference type="AlphaFoldDB" id="A0A7W0HLA0"/>
<dbReference type="PROSITE" id="PS51683">
    <property type="entry name" value="SAM_OMT_II"/>
    <property type="match status" value="1"/>
</dbReference>
<dbReference type="InterPro" id="IPR036390">
    <property type="entry name" value="WH_DNA-bd_sf"/>
</dbReference>
<dbReference type="SUPFAM" id="SSF46785">
    <property type="entry name" value="Winged helix' DNA-binding domain"/>
    <property type="match status" value="1"/>
</dbReference>
<dbReference type="Gene3D" id="3.40.50.150">
    <property type="entry name" value="Vaccinia Virus protein VP39"/>
    <property type="match status" value="1"/>
</dbReference>
<dbReference type="InterPro" id="IPR036388">
    <property type="entry name" value="WH-like_DNA-bd_sf"/>
</dbReference>
<dbReference type="InterPro" id="IPR016461">
    <property type="entry name" value="COMT-like"/>
</dbReference>
<accession>A0A7W0HLA0</accession>
<evidence type="ECO:0000256" key="1">
    <source>
        <dbReference type="ARBA" id="ARBA00022603"/>
    </source>
</evidence>
<evidence type="ECO:0000313" key="5">
    <source>
        <dbReference type="EMBL" id="MBA2882065.1"/>
    </source>
</evidence>
<name>A0A7W0HLA0_9BACT</name>
<dbReference type="InterPro" id="IPR029063">
    <property type="entry name" value="SAM-dependent_MTases_sf"/>
</dbReference>
<keyword evidence="2" id="KW-0808">Transferase</keyword>
<dbReference type="SUPFAM" id="SSF53335">
    <property type="entry name" value="S-adenosyl-L-methionine-dependent methyltransferases"/>
    <property type="match status" value="1"/>
</dbReference>
<evidence type="ECO:0000313" key="6">
    <source>
        <dbReference type="Proteomes" id="UP000525298"/>
    </source>
</evidence>
<reference evidence="5 6" key="1">
    <citation type="submission" date="2020-07" db="EMBL/GenBank/DDBJ databases">
        <title>Genomic Encyclopedia of Type Strains, Phase IV (KMG-IV): sequencing the most valuable type-strain genomes for metagenomic binning, comparative biology and taxonomic classification.</title>
        <authorList>
            <person name="Goeker M."/>
        </authorList>
    </citation>
    <scope>NUCLEOTIDE SEQUENCE [LARGE SCALE GENOMIC DNA]</scope>
    <source>
        <strain evidence="5 6">DSM 17721</strain>
    </source>
</reference>
<gene>
    <name evidence="5" type="ORF">HNR65_002399</name>
</gene>
<organism evidence="5 6">
    <name type="scientific">Desulfosalsimonas propionicica</name>
    <dbReference type="NCBI Taxonomy" id="332175"/>
    <lineage>
        <taxon>Bacteria</taxon>
        <taxon>Pseudomonadati</taxon>
        <taxon>Thermodesulfobacteriota</taxon>
        <taxon>Desulfobacteria</taxon>
        <taxon>Desulfobacterales</taxon>
        <taxon>Desulfosalsimonadaceae</taxon>
        <taxon>Desulfosalsimonas</taxon>
    </lineage>
</organism>
<dbReference type="GO" id="GO:0008171">
    <property type="term" value="F:O-methyltransferase activity"/>
    <property type="evidence" value="ECO:0007669"/>
    <property type="project" value="InterPro"/>
</dbReference>
<dbReference type="GO" id="GO:0032259">
    <property type="term" value="P:methylation"/>
    <property type="evidence" value="ECO:0007669"/>
    <property type="project" value="UniProtKB-KW"/>
</dbReference>
<feature type="domain" description="O-methyltransferase C-terminal" evidence="4">
    <location>
        <begin position="131"/>
        <end position="305"/>
    </location>
</feature>
<keyword evidence="6" id="KW-1185">Reference proteome</keyword>
<dbReference type="InterPro" id="IPR019271">
    <property type="entry name" value="DUF2284_metal-binding"/>
</dbReference>
<evidence type="ECO:0000256" key="2">
    <source>
        <dbReference type="ARBA" id="ARBA00022679"/>
    </source>
</evidence>
<protein>
    <submittedName>
        <fullName evidence="5">Putative metal-binding protein</fullName>
    </submittedName>
</protein>
<evidence type="ECO:0000256" key="3">
    <source>
        <dbReference type="ARBA" id="ARBA00022691"/>
    </source>
</evidence>
<dbReference type="Pfam" id="PF00891">
    <property type="entry name" value="Methyltransf_2"/>
    <property type="match status" value="1"/>
</dbReference>
<dbReference type="PANTHER" id="PTHR43712:SF2">
    <property type="entry name" value="O-METHYLTRANSFERASE CICE"/>
    <property type="match status" value="1"/>
</dbReference>
<keyword evidence="3" id="KW-0949">S-adenosyl-L-methionine</keyword>
<dbReference type="CDD" id="cd02440">
    <property type="entry name" value="AdoMet_MTases"/>
    <property type="match status" value="1"/>
</dbReference>
<dbReference type="Gene3D" id="1.10.10.10">
    <property type="entry name" value="Winged helix-like DNA-binding domain superfamily/Winged helix DNA-binding domain"/>
    <property type="match status" value="1"/>
</dbReference>
<sequence length="503" mass="56150">MNPQYIEDLATSYWRSELLFTAVEQELFTRIGAEGRPVAELAFDLGLDPESTKRYLRALSALGLIFLADGYAANTKFSQKYLVRDAADYQGDSILWRKYLAESWKSLNQCLEKGTRVLMPPANEPPEAVDERRHRYSRAMDCIAKNKIKQILPLFANMEISGDILDVGSGLGAFSVGFLEQFSQAAATLLDMAPVLGQAAETHAGQPYADRMVYQPGNVLDAWELPHKRYQLVIFSNIVHAFGDAEVGHLISQGVTHLAKDGLLLIHDFFMEHNPEKATLSDLNMLANTYNGRVYEAAWLRQKLEASGLKVTELVSLDSDTGVLVAARQQRLDELCLSRFQQLTAQIRALGFQEVRPVDTPAIRMPEWVGLKCEFGCEYYGLPQCPPNCIAPEKTRAMLADYTKCLLLQGSPPTADFQRLVLRAEKTAFKKGYHKAFCLWAGPCSICADCDGSAGCRNHKNARPSMESSGIDVFGTVRNAGFNLKTLRYNDDYVKYFALLLVE</sequence>
<dbReference type="GO" id="GO:0046983">
    <property type="term" value="F:protein dimerization activity"/>
    <property type="evidence" value="ECO:0007669"/>
    <property type="project" value="InterPro"/>
</dbReference>
<dbReference type="PANTHER" id="PTHR43712">
    <property type="entry name" value="PUTATIVE (AFU_ORTHOLOGUE AFUA_4G14580)-RELATED"/>
    <property type="match status" value="1"/>
</dbReference>
<dbReference type="EMBL" id="JACDUS010000006">
    <property type="protein sequence ID" value="MBA2882065.1"/>
    <property type="molecule type" value="Genomic_DNA"/>
</dbReference>
<dbReference type="Pfam" id="PF10050">
    <property type="entry name" value="DUF2284"/>
    <property type="match status" value="1"/>
</dbReference>
<comment type="caution">
    <text evidence="5">The sequence shown here is derived from an EMBL/GenBank/DDBJ whole genome shotgun (WGS) entry which is preliminary data.</text>
</comment>
<dbReference type="Proteomes" id="UP000525298">
    <property type="component" value="Unassembled WGS sequence"/>
</dbReference>
<evidence type="ECO:0000259" key="4">
    <source>
        <dbReference type="Pfam" id="PF00891"/>
    </source>
</evidence>
<dbReference type="InterPro" id="IPR001077">
    <property type="entry name" value="COMT_C"/>
</dbReference>
<keyword evidence="1" id="KW-0489">Methyltransferase</keyword>
<dbReference type="RefSeq" id="WP_220128377.1">
    <property type="nucleotide sequence ID" value="NZ_JACDUS010000006.1"/>
</dbReference>